<proteinExistence type="predicted"/>
<dbReference type="SUPFAM" id="SSF103612">
    <property type="entry name" value="SBT domain"/>
    <property type="match status" value="1"/>
</dbReference>
<name>A0A2K3KZY5_TRIPR</name>
<dbReference type="InterPro" id="IPR036893">
    <property type="entry name" value="SBP_sf"/>
</dbReference>
<dbReference type="PROSITE" id="PS51141">
    <property type="entry name" value="ZF_SBP"/>
    <property type="match status" value="1"/>
</dbReference>
<dbReference type="PANTHER" id="PTHR31251:SF226">
    <property type="entry name" value="SQUAMOSA PROMOTER-BINDING-LIKE PROTEIN 6"/>
    <property type="match status" value="1"/>
</dbReference>
<dbReference type="STRING" id="57577.A0A2K3KZY5"/>
<reference evidence="7 8" key="2">
    <citation type="journal article" date="2017" name="Front. Plant Sci.">
        <title>Gene Classification and Mining of Molecular Markers Useful in Red Clover (Trifolium pratense) Breeding.</title>
        <authorList>
            <person name="Istvanek J."/>
            <person name="Dluhosova J."/>
            <person name="Dluhos P."/>
            <person name="Patkova L."/>
            <person name="Nedelnik J."/>
            <person name="Repkova J."/>
        </authorList>
    </citation>
    <scope>NUCLEOTIDE SEQUENCE [LARGE SCALE GENOMIC DNA]</scope>
    <source>
        <strain evidence="8">cv. Tatra</strain>
        <tissue evidence="7">Young leaves</tissue>
    </source>
</reference>
<gene>
    <name evidence="7" type="ORF">L195_g027741</name>
</gene>
<dbReference type="GO" id="GO:0005634">
    <property type="term" value="C:nucleus"/>
    <property type="evidence" value="ECO:0007669"/>
    <property type="project" value="InterPro"/>
</dbReference>
<dbReference type="PANTHER" id="PTHR31251">
    <property type="entry name" value="SQUAMOSA PROMOTER-BINDING-LIKE PROTEIN 4"/>
    <property type="match status" value="1"/>
</dbReference>
<dbReference type="EMBL" id="ASHM01023877">
    <property type="protein sequence ID" value="PNX71855.1"/>
    <property type="molecule type" value="Genomic_DNA"/>
</dbReference>
<dbReference type="GO" id="GO:0008270">
    <property type="term" value="F:zinc ion binding"/>
    <property type="evidence" value="ECO:0007669"/>
    <property type="project" value="UniProtKB-KW"/>
</dbReference>
<evidence type="ECO:0000313" key="8">
    <source>
        <dbReference type="Proteomes" id="UP000236291"/>
    </source>
</evidence>
<sequence>MEASSNTLGIPKTSVEEIESEEKEEEDENVGVEEDEKKKSVCVSRRKGTSRGLRQRFCQQCSRFHELIEFDEAKRSCRKRLARHNERRRKSNTGNFNEGRSTSIKGQEINDAEICMECFWLSAVSFCPEGSGLARAFFRRSFLFLLQFNNILSMRWSWIV</sequence>
<evidence type="ECO:0000256" key="5">
    <source>
        <dbReference type="SAM" id="MobiDB-lite"/>
    </source>
</evidence>
<comment type="caution">
    <text evidence="7">The sequence shown here is derived from an EMBL/GenBank/DDBJ whole genome shotgun (WGS) entry which is preliminary data.</text>
</comment>
<organism evidence="7 8">
    <name type="scientific">Trifolium pratense</name>
    <name type="common">Red clover</name>
    <dbReference type="NCBI Taxonomy" id="57577"/>
    <lineage>
        <taxon>Eukaryota</taxon>
        <taxon>Viridiplantae</taxon>
        <taxon>Streptophyta</taxon>
        <taxon>Embryophyta</taxon>
        <taxon>Tracheophyta</taxon>
        <taxon>Spermatophyta</taxon>
        <taxon>Magnoliopsida</taxon>
        <taxon>eudicotyledons</taxon>
        <taxon>Gunneridae</taxon>
        <taxon>Pentapetalae</taxon>
        <taxon>rosids</taxon>
        <taxon>fabids</taxon>
        <taxon>Fabales</taxon>
        <taxon>Fabaceae</taxon>
        <taxon>Papilionoideae</taxon>
        <taxon>50 kb inversion clade</taxon>
        <taxon>NPAAA clade</taxon>
        <taxon>Hologalegina</taxon>
        <taxon>IRL clade</taxon>
        <taxon>Trifolieae</taxon>
        <taxon>Trifolium</taxon>
    </lineage>
</organism>
<dbReference type="InterPro" id="IPR044817">
    <property type="entry name" value="SBP-like"/>
</dbReference>
<reference evidence="7 8" key="1">
    <citation type="journal article" date="2014" name="Am. J. Bot.">
        <title>Genome assembly and annotation for red clover (Trifolium pratense; Fabaceae).</title>
        <authorList>
            <person name="Istvanek J."/>
            <person name="Jaros M."/>
            <person name="Krenek A."/>
            <person name="Repkova J."/>
        </authorList>
    </citation>
    <scope>NUCLEOTIDE SEQUENCE [LARGE SCALE GENOMIC DNA]</scope>
    <source>
        <strain evidence="8">cv. Tatra</strain>
        <tissue evidence="7">Young leaves</tissue>
    </source>
</reference>
<feature type="region of interest" description="Disordered" evidence="5">
    <location>
        <begin position="1"/>
        <end position="39"/>
    </location>
</feature>
<evidence type="ECO:0000256" key="2">
    <source>
        <dbReference type="ARBA" id="ARBA00022771"/>
    </source>
</evidence>
<dbReference type="GO" id="GO:0003677">
    <property type="term" value="F:DNA binding"/>
    <property type="evidence" value="ECO:0007669"/>
    <property type="project" value="InterPro"/>
</dbReference>
<protein>
    <submittedName>
        <fullName evidence="7">Squamosa promoter-binding protein 1-like</fullName>
    </submittedName>
</protein>
<dbReference type="ExpressionAtlas" id="A0A2K3KZY5">
    <property type="expression patterns" value="baseline"/>
</dbReference>
<dbReference type="Proteomes" id="UP000236291">
    <property type="component" value="Unassembled WGS sequence"/>
</dbReference>
<dbReference type="AlphaFoldDB" id="A0A2K3KZY5"/>
<evidence type="ECO:0000259" key="6">
    <source>
        <dbReference type="PROSITE" id="PS51141"/>
    </source>
</evidence>
<keyword evidence="2 4" id="KW-0863">Zinc-finger</keyword>
<evidence type="ECO:0000256" key="4">
    <source>
        <dbReference type="PROSITE-ProRule" id="PRU00470"/>
    </source>
</evidence>
<dbReference type="Gene3D" id="4.10.1100.10">
    <property type="entry name" value="Transcription factor, SBP-box domain"/>
    <property type="match status" value="1"/>
</dbReference>
<evidence type="ECO:0000313" key="7">
    <source>
        <dbReference type="EMBL" id="PNX71855.1"/>
    </source>
</evidence>
<feature type="domain" description="SBP-type" evidence="6">
    <location>
        <begin position="10"/>
        <end position="91"/>
    </location>
</feature>
<keyword evidence="1" id="KW-0479">Metal-binding</keyword>
<dbReference type="Pfam" id="PF03110">
    <property type="entry name" value="SBP"/>
    <property type="match status" value="1"/>
</dbReference>
<dbReference type="InterPro" id="IPR004333">
    <property type="entry name" value="SBP_dom"/>
</dbReference>
<evidence type="ECO:0000256" key="3">
    <source>
        <dbReference type="ARBA" id="ARBA00022833"/>
    </source>
</evidence>
<keyword evidence="3" id="KW-0862">Zinc</keyword>
<feature type="compositionally biased region" description="Acidic residues" evidence="5">
    <location>
        <begin position="16"/>
        <end position="34"/>
    </location>
</feature>
<evidence type="ECO:0000256" key="1">
    <source>
        <dbReference type="ARBA" id="ARBA00022723"/>
    </source>
</evidence>
<accession>A0A2K3KZY5</accession>